<evidence type="ECO:0000313" key="1">
    <source>
        <dbReference type="EMBL" id="CAD1823372.1"/>
    </source>
</evidence>
<name>A0A6V7NXM8_ANACO</name>
<accession>A0A6V7NXM8</accession>
<organism evidence="1">
    <name type="scientific">Ananas comosus var. bracteatus</name>
    <name type="common">red pineapple</name>
    <dbReference type="NCBI Taxonomy" id="296719"/>
    <lineage>
        <taxon>Eukaryota</taxon>
        <taxon>Viridiplantae</taxon>
        <taxon>Streptophyta</taxon>
        <taxon>Embryophyta</taxon>
        <taxon>Tracheophyta</taxon>
        <taxon>Spermatophyta</taxon>
        <taxon>Magnoliopsida</taxon>
        <taxon>Liliopsida</taxon>
        <taxon>Poales</taxon>
        <taxon>Bromeliaceae</taxon>
        <taxon>Bromelioideae</taxon>
        <taxon>Ananas</taxon>
    </lineage>
</organism>
<proteinExistence type="predicted"/>
<protein>
    <submittedName>
        <fullName evidence="1">Uncharacterized protein</fullName>
    </submittedName>
</protein>
<sequence>MWRHRSAVPIEESSNRLDEQCGRLVDFCYLGRMAILDVDLEMFVPSKFGRMDGHCNNNEMKGDTMLSLGLDCTQCAISRRDLILDLEDHRWDFVDDWMMHFPPSLAVDIFISIIPPTPLCWSPELGNTGGQARRLVGISLRHDDWVLETKTMLACHLCSFAHACTGRSLQAGTPELAYATYVLLCGIE</sequence>
<dbReference type="EMBL" id="LR862143">
    <property type="protein sequence ID" value="CAD1823372.1"/>
    <property type="molecule type" value="Genomic_DNA"/>
</dbReference>
<gene>
    <name evidence="1" type="ORF">CB5_LOCUS6583</name>
</gene>
<dbReference type="AlphaFoldDB" id="A0A6V7NXM8"/>
<reference evidence="1" key="1">
    <citation type="submission" date="2020-07" db="EMBL/GenBank/DDBJ databases">
        <authorList>
            <person name="Lin J."/>
        </authorList>
    </citation>
    <scope>NUCLEOTIDE SEQUENCE</scope>
</reference>